<organism evidence="6 7">
    <name type="scientific">Pseudomonas putida</name>
    <name type="common">Arthrobacter siderocapsulatus</name>
    <dbReference type="NCBI Taxonomy" id="303"/>
    <lineage>
        <taxon>Bacteria</taxon>
        <taxon>Pseudomonadati</taxon>
        <taxon>Pseudomonadota</taxon>
        <taxon>Gammaproteobacteria</taxon>
        <taxon>Pseudomonadales</taxon>
        <taxon>Pseudomonadaceae</taxon>
        <taxon>Pseudomonas</taxon>
    </lineage>
</organism>
<dbReference type="AlphaFoldDB" id="A0AA37VX77"/>
<dbReference type="InterPro" id="IPR039261">
    <property type="entry name" value="FNR_nucleotide-bd"/>
</dbReference>
<dbReference type="InterPro" id="IPR001433">
    <property type="entry name" value="OxRdtase_FAD/NAD-bd"/>
</dbReference>
<dbReference type="InterPro" id="IPR033892">
    <property type="entry name" value="FNR_bac"/>
</dbReference>
<dbReference type="GO" id="GO:0004324">
    <property type="term" value="F:ferredoxin-NADP+ reductase activity"/>
    <property type="evidence" value="ECO:0007669"/>
    <property type="project" value="UniProtKB-EC"/>
</dbReference>
<dbReference type="Proteomes" id="UP001161257">
    <property type="component" value="Unassembled WGS sequence"/>
</dbReference>
<accession>A0AA37VX77</accession>
<dbReference type="SUPFAM" id="SSF52343">
    <property type="entry name" value="Ferredoxin reductase-like, C-terminal NADP-linked domain"/>
    <property type="match status" value="1"/>
</dbReference>
<name>A0AA37VX77_PSEPU</name>
<dbReference type="InterPro" id="IPR001709">
    <property type="entry name" value="Flavoprot_Pyr_Nucl_cyt_Rdtase"/>
</dbReference>
<comment type="caution">
    <text evidence="6">The sequence shown here is derived from an EMBL/GenBank/DDBJ whole genome shotgun (WGS) entry which is preliminary data.</text>
</comment>
<evidence type="ECO:0000256" key="2">
    <source>
        <dbReference type="ARBA" id="ARBA00013223"/>
    </source>
</evidence>
<reference evidence="6" key="1">
    <citation type="submission" date="2023-01" db="EMBL/GenBank/DDBJ databases">
        <title>Whole-genome sequence of Pseudomonas putida NBRC 14671.</title>
        <authorList>
            <person name="Morohoshi T."/>
            <person name="Someya N."/>
        </authorList>
    </citation>
    <scope>NUCLEOTIDE SEQUENCE</scope>
    <source>
        <strain evidence="6">NBRC 14671</strain>
    </source>
</reference>
<dbReference type="PANTHER" id="PTHR47878">
    <property type="entry name" value="OXIDOREDUCTASE FAD/NAD(P)-BINDING DOMAIN PROTEIN"/>
    <property type="match status" value="1"/>
</dbReference>
<evidence type="ECO:0000313" key="7">
    <source>
        <dbReference type="Proteomes" id="UP001161257"/>
    </source>
</evidence>
<dbReference type="EMBL" id="BSKJ01000016">
    <property type="protein sequence ID" value="GLO38180.1"/>
    <property type="molecule type" value="Genomic_DNA"/>
</dbReference>
<dbReference type="PRINTS" id="PR00410">
    <property type="entry name" value="PHEHYDRXLASE"/>
</dbReference>
<proteinExistence type="inferred from homology"/>
<protein>
    <recommendedName>
        <fullName evidence="2">ferredoxin--NADP(+) reductase</fullName>
        <ecNumber evidence="2">1.18.1.2</ecNumber>
    </recommendedName>
</protein>
<dbReference type="InterPro" id="IPR017938">
    <property type="entry name" value="Riboflavin_synthase-like_b-brl"/>
</dbReference>
<dbReference type="Gene3D" id="3.40.50.80">
    <property type="entry name" value="Nucleotide-binding domain of ferredoxin-NADP reductase (FNR) module"/>
    <property type="match status" value="1"/>
</dbReference>
<dbReference type="GO" id="GO:0000166">
    <property type="term" value="F:nucleotide binding"/>
    <property type="evidence" value="ECO:0007669"/>
    <property type="project" value="UniProtKB-KW"/>
</dbReference>
<feature type="domain" description="FAD-binding FR-type" evidence="5">
    <location>
        <begin position="32"/>
        <end position="133"/>
    </location>
</feature>
<dbReference type="PROSITE" id="PS51384">
    <property type="entry name" value="FAD_FR"/>
    <property type="match status" value="1"/>
</dbReference>
<evidence type="ECO:0000256" key="4">
    <source>
        <dbReference type="ARBA" id="ARBA00047776"/>
    </source>
</evidence>
<dbReference type="SUPFAM" id="SSF63380">
    <property type="entry name" value="Riboflavin synthase domain-like"/>
    <property type="match status" value="1"/>
</dbReference>
<dbReference type="GO" id="GO:0034599">
    <property type="term" value="P:cellular response to oxidative stress"/>
    <property type="evidence" value="ECO:0007669"/>
    <property type="project" value="TreeGrafter"/>
</dbReference>
<evidence type="ECO:0000313" key="6">
    <source>
        <dbReference type="EMBL" id="GLO38180.1"/>
    </source>
</evidence>
<evidence type="ECO:0000256" key="3">
    <source>
        <dbReference type="ARBA" id="ARBA00022741"/>
    </source>
</evidence>
<dbReference type="Pfam" id="PF00175">
    <property type="entry name" value="NAD_binding_1"/>
    <property type="match status" value="1"/>
</dbReference>
<dbReference type="Gene3D" id="2.40.30.10">
    <property type="entry name" value="Translation factors"/>
    <property type="match status" value="1"/>
</dbReference>
<dbReference type="CDD" id="cd06195">
    <property type="entry name" value="FNR1"/>
    <property type="match status" value="1"/>
</dbReference>
<dbReference type="GO" id="GO:0042167">
    <property type="term" value="P:heme catabolic process"/>
    <property type="evidence" value="ECO:0007669"/>
    <property type="project" value="TreeGrafter"/>
</dbReference>
<dbReference type="InterPro" id="IPR008333">
    <property type="entry name" value="Cbr1-like_FAD-bd_dom"/>
</dbReference>
<dbReference type="InterPro" id="IPR051930">
    <property type="entry name" value="FNR_type-1"/>
</dbReference>
<keyword evidence="3" id="KW-0547">Nucleotide-binding</keyword>
<dbReference type="Pfam" id="PF00970">
    <property type="entry name" value="FAD_binding_6"/>
    <property type="match status" value="1"/>
</dbReference>
<comment type="similarity">
    <text evidence="1">Belongs to the ferredoxin--NADP reductase type 1 family.</text>
</comment>
<gene>
    <name evidence="6" type="ORF">PPUN14671_50170</name>
</gene>
<dbReference type="PANTHER" id="PTHR47878:SF2">
    <property type="entry name" value="OXIDOREDUCTASE FAD_NAD(P)-BINDING DOMAIN PROTEIN"/>
    <property type="match status" value="1"/>
</dbReference>
<comment type="catalytic activity">
    <reaction evidence="4">
        <text>2 reduced [2Fe-2S]-[ferredoxin] + NADP(+) + H(+) = 2 oxidized [2Fe-2S]-[ferredoxin] + NADPH</text>
        <dbReference type="Rhea" id="RHEA:20125"/>
        <dbReference type="Rhea" id="RHEA-COMP:10000"/>
        <dbReference type="Rhea" id="RHEA-COMP:10001"/>
        <dbReference type="ChEBI" id="CHEBI:15378"/>
        <dbReference type="ChEBI" id="CHEBI:33737"/>
        <dbReference type="ChEBI" id="CHEBI:33738"/>
        <dbReference type="ChEBI" id="CHEBI:57783"/>
        <dbReference type="ChEBI" id="CHEBI:58349"/>
        <dbReference type="EC" id="1.18.1.2"/>
    </reaction>
</comment>
<dbReference type="InterPro" id="IPR017927">
    <property type="entry name" value="FAD-bd_FR_type"/>
</dbReference>
<evidence type="ECO:0000259" key="5">
    <source>
        <dbReference type="PROSITE" id="PS51384"/>
    </source>
</evidence>
<dbReference type="EC" id="1.18.1.2" evidence="2"/>
<dbReference type="PRINTS" id="PR00371">
    <property type="entry name" value="FPNCR"/>
</dbReference>
<sequence length="284" mass="31823">MRPYKAVVFIQATLGDTVHSPTLEPDMTASAEKFTRQTLLDVQPLTPNLFSLRVTRDAGFRFRSGQFARLGVTKADGSVVWRAYSMVSAPHDEHLDFFSIVVPGGEFTSELSRLGAGDTLLIDRQAFGFLTLDRFVGGRDLWLLATGTGIAPFMSILQDFEAWERFDSIKLVYSVREAKELAYVDEIAGLEQRDYLAEYAGKLQFIPVVTREHHPGALNQRITTLIENGELEKAAGLELSPEHSRVMLCGNPEMIDETRKVLKARDLQLSLSKRPGQVAVENYW</sequence>
<evidence type="ECO:0000256" key="1">
    <source>
        <dbReference type="ARBA" id="ARBA00008312"/>
    </source>
</evidence>